<dbReference type="RefSeq" id="WP_006974617.1">
    <property type="nucleotide sequence ID" value="NZ_ABCS01000069.1"/>
</dbReference>
<reference evidence="2 3" key="1">
    <citation type="submission" date="2007-06" db="EMBL/GenBank/DDBJ databases">
        <authorList>
            <person name="Shimkets L."/>
            <person name="Ferriera S."/>
            <person name="Johnson J."/>
            <person name="Kravitz S."/>
            <person name="Beeson K."/>
            <person name="Sutton G."/>
            <person name="Rogers Y.-H."/>
            <person name="Friedman R."/>
            <person name="Frazier M."/>
            <person name="Venter J.C."/>
        </authorList>
    </citation>
    <scope>NUCLEOTIDE SEQUENCE [LARGE SCALE GENOMIC DNA]</scope>
    <source>
        <strain evidence="2 3">SIR-1</strain>
    </source>
</reference>
<dbReference type="EMBL" id="ABCS01000069">
    <property type="protein sequence ID" value="EDM76264.1"/>
    <property type="molecule type" value="Genomic_DNA"/>
</dbReference>
<protein>
    <submittedName>
        <fullName evidence="2">Uncharacterized protein</fullName>
    </submittedName>
</protein>
<proteinExistence type="predicted"/>
<dbReference type="AlphaFoldDB" id="A6GD26"/>
<dbReference type="OrthoDB" id="5500472at2"/>
<feature type="region of interest" description="Disordered" evidence="1">
    <location>
        <begin position="325"/>
        <end position="354"/>
    </location>
</feature>
<evidence type="ECO:0000313" key="2">
    <source>
        <dbReference type="EMBL" id="EDM76264.1"/>
    </source>
</evidence>
<accession>A6GD26</accession>
<gene>
    <name evidence="2" type="ORF">PPSIR1_42351</name>
</gene>
<comment type="caution">
    <text evidence="2">The sequence shown here is derived from an EMBL/GenBank/DDBJ whole genome shotgun (WGS) entry which is preliminary data.</text>
</comment>
<dbReference type="Proteomes" id="UP000005801">
    <property type="component" value="Unassembled WGS sequence"/>
</dbReference>
<name>A6GD26_9BACT</name>
<feature type="compositionally biased region" description="Acidic residues" evidence="1">
    <location>
        <begin position="329"/>
        <end position="345"/>
    </location>
</feature>
<organism evidence="2 3">
    <name type="scientific">Plesiocystis pacifica SIR-1</name>
    <dbReference type="NCBI Taxonomy" id="391625"/>
    <lineage>
        <taxon>Bacteria</taxon>
        <taxon>Pseudomonadati</taxon>
        <taxon>Myxococcota</taxon>
        <taxon>Polyangia</taxon>
        <taxon>Nannocystales</taxon>
        <taxon>Nannocystaceae</taxon>
        <taxon>Plesiocystis</taxon>
    </lineage>
</organism>
<keyword evidence="3" id="KW-1185">Reference proteome</keyword>
<evidence type="ECO:0000256" key="1">
    <source>
        <dbReference type="SAM" id="MobiDB-lite"/>
    </source>
</evidence>
<sequence length="615" mass="67967">MSKGNLDFAGPGALRILARGYRYDWPEGFDADSQAILRHTDTGVVLVAALERLRLRGDDSALPTVLERCLDDEHPVINAEAHLLLGLAGSPELIANLIQRFWAPLQAGTLAWWPALYTAEALLHSGLSWTIPIVLALYRCAARSSGRKELGALPLLIELALTPRYENVLYPHYERGEDLALIEQAMAWWRPLDEAHGPNASLLFGAPFDLRTLAESLRETATQPSVPFLGWYRRRYEGATGIDCSSWYGHGGRKRGLQAAAEAERLLDSPAELDRYLPGQRYFLGHPIGHAPGAGPEWTQAEWVAGLHAWWGDVLDADRKLAGVSAAPNDDDEEDDEEDDDDPPGWDEYLYGPFLDAPADPKGDPWSRLSAAIQDAYLGEFEGLTPAVLAALELGDPDRDFDLQAAYFLGDAAPLSQLQALVETLAPRLFDDGADAKGDPRWRELAILILARAAMPWTLRAGQAVFEAFVPQGEYPRYLRPWTYFQDALPPLGAMEGLRERVRVDHERLGERLAAALEGLEPSTALVHGEPLRLSERVDALAAELAKDALRPDRIYPLRHLLEASTGVDMQSLWVNAEIVDRAAGLALVETLRETDCVREHEPGVRLFAGHRIPD</sequence>
<evidence type="ECO:0000313" key="3">
    <source>
        <dbReference type="Proteomes" id="UP000005801"/>
    </source>
</evidence>
<dbReference type="STRING" id="391625.PPSIR1_42351"/>